<proteinExistence type="predicted"/>
<gene>
    <name evidence="3" type="primary">aglJ</name>
    <name evidence="3" type="ORF">FTO68_10970</name>
</gene>
<dbReference type="EMBL" id="VOTZ01000033">
    <property type="protein sequence ID" value="MCQ1539498.1"/>
    <property type="molecule type" value="Genomic_DNA"/>
</dbReference>
<dbReference type="RefSeq" id="WP_255333466.1">
    <property type="nucleotide sequence ID" value="NZ_VOTZ01000033.1"/>
</dbReference>
<dbReference type="InterPro" id="IPR029044">
    <property type="entry name" value="Nucleotide-diphossugar_trans"/>
</dbReference>
<dbReference type="GO" id="GO:0016757">
    <property type="term" value="F:glycosyltransferase activity"/>
    <property type="evidence" value="ECO:0007669"/>
    <property type="project" value="UniProtKB-KW"/>
</dbReference>
<dbReference type="PANTHER" id="PTHR48090">
    <property type="entry name" value="UNDECAPRENYL-PHOSPHATE 4-DEOXY-4-FORMAMIDO-L-ARABINOSE TRANSFERASE-RELATED"/>
    <property type="match status" value="1"/>
</dbReference>
<dbReference type="EC" id="2.4.1.-" evidence="3"/>
<dbReference type="InterPro" id="IPR001173">
    <property type="entry name" value="Glyco_trans_2-like"/>
</dbReference>
<dbReference type="PANTHER" id="PTHR48090:SF7">
    <property type="entry name" value="RFBJ PROTEIN"/>
    <property type="match status" value="1"/>
</dbReference>
<evidence type="ECO:0000313" key="4">
    <source>
        <dbReference type="Proteomes" id="UP001524383"/>
    </source>
</evidence>
<dbReference type="CDD" id="cd04179">
    <property type="entry name" value="DPM_DPG-synthase_like"/>
    <property type="match status" value="1"/>
</dbReference>
<evidence type="ECO:0000256" key="1">
    <source>
        <dbReference type="SAM" id="Phobius"/>
    </source>
</evidence>
<dbReference type="SUPFAM" id="SSF53448">
    <property type="entry name" value="Nucleotide-diphospho-sugar transferases"/>
    <property type="match status" value="1"/>
</dbReference>
<comment type="caution">
    <text evidence="3">The sequence shown here is derived from an EMBL/GenBank/DDBJ whole genome shotgun (WGS) entry which is preliminary data.</text>
</comment>
<dbReference type="InterPro" id="IPR026456">
    <property type="entry name" value="GCTrfase_AglJ"/>
</dbReference>
<keyword evidence="3" id="KW-0328">Glycosyltransferase</keyword>
<keyword evidence="4" id="KW-1185">Reference proteome</keyword>
<keyword evidence="3" id="KW-0808">Transferase</keyword>
<organism evidence="3 4">
    <name type="scientific">Methanocalculus taiwanensis</name>
    <dbReference type="NCBI Taxonomy" id="106207"/>
    <lineage>
        <taxon>Archaea</taxon>
        <taxon>Methanobacteriati</taxon>
        <taxon>Methanobacteriota</taxon>
        <taxon>Stenosarchaea group</taxon>
        <taxon>Methanomicrobia</taxon>
        <taxon>Methanomicrobiales</taxon>
        <taxon>Methanocalculaceae</taxon>
        <taxon>Methanocalculus</taxon>
    </lineage>
</organism>
<keyword evidence="1" id="KW-0472">Membrane</keyword>
<dbReference type="AlphaFoldDB" id="A0ABD4TNB8"/>
<dbReference type="NCBIfam" id="TIGR04182">
    <property type="entry name" value="glyco_TIGR04182"/>
    <property type="match status" value="1"/>
</dbReference>
<evidence type="ECO:0000259" key="2">
    <source>
        <dbReference type="Pfam" id="PF00535"/>
    </source>
</evidence>
<dbReference type="InterPro" id="IPR050256">
    <property type="entry name" value="Glycosyltransferase_2"/>
</dbReference>
<dbReference type="Proteomes" id="UP001524383">
    <property type="component" value="Unassembled WGS sequence"/>
</dbReference>
<feature type="domain" description="Glycosyltransferase 2-like" evidence="2">
    <location>
        <begin position="9"/>
        <end position="129"/>
    </location>
</feature>
<protein>
    <submittedName>
        <fullName evidence="3">S-layer glycoprotein N-glycosyltransferase AglJ</fullName>
        <ecNumber evidence="3">2.4.1.-</ecNumber>
    </submittedName>
</protein>
<dbReference type="Gene3D" id="3.90.550.10">
    <property type="entry name" value="Spore Coat Polysaccharide Biosynthesis Protein SpsA, Chain A"/>
    <property type="match status" value="1"/>
</dbReference>
<evidence type="ECO:0000313" key="3">
    <source>
        <dbReference type="EMBL" id="MCQ1539498.1"/>
    </source>
</evidence>
<keyword evidence="1" id="KW-1133">Transmembrane helix</keyword>
<reference evidence="3 4" key="1">
    <citation type="submission" date="2019-08" db="EMBL/GenBank/DDBJ databases">
        <authorList>
            <person name="Chen S.-C."/>
            <person name="Lai M.-C."/>
            <person name="You Y.-T."/>
        </authorList>
    </citation>
    <scope>NUCLEOTIDE SEQUENCE [LARGE SCALE GENOMIC DNA]</scope>
    <source>
        <strain evidence="3 4">P2F9704a</strain>
    </source>
</reference>
<feature type="transmembrane region" description="Helical" evidence="1">
    <location>
        <begin position="228"/>
        <end position="251"/>
    </location>
</feature>
<name>A0ABD4TNB8_9EURY</name>
<accession>A0ABD4TNB8</accession>
<dbReference type="Pfam" id="PF00535">
    <property type="entry name" value="Glycos_transf_2"/>
    <property type="match status" value="1"/>
</dbReference>
<keyword evidence="1" id="KW-0812">Transmembrane</keyword>
<feature type="transmembrane region" description="Helical" evidence="1">
    <location>
        <begin position="263"/>
        <end position="289"/>
    </location>
</feature>
<sequence length="313" mass="34993">MSIERKDVCILIPTLNEVKTIESLIRDFREMGFSEIFVIDGKSTDGTADVARRAGARVEIQVGKGKGAAIIEAFSMIKEPYILMLDGDGTYAAADADTMLGPLEHGADHVIGERLSGYEKGALTRLNRFGNHVINVLFKWAHGRYLEDILSGYRAFTQESLSRLNLKESGFEIETEIAAEAVRNDLRIVVVPVSYCQRPGTPTKLHPLRDGYKIIKTIYRLAKVGNPLFYFGLVGLSLTLLGIILGIYVVYDWLHNIERIPMTVLTGLLIMSGLIITMFGFLGDIFLAYHRETNAELRKLQIQLDKLEGQKKN</sequence>